<feature type="transmembrane region" description="Helical" evidence="7">
    <location>
        <begin position="137"/>
        <end position="158"/>
    </location>
</feature>
<feature type="transmembrane region" description="Helical" evidence="7">
    <location>
        <begin position="196"/>
        <end position="214"/>
    </location>
</feature>
<feature type="transmembrane region" description="Helical" evidence="7">
    <location>
        <begin position="76"/>
        <end position="95"/>
    </location>
</feature>
<dbReference type="RefSeq" id="WP_397090184.1">
    <property type="nucleotide sequence ID" value="NZ_JBITGY010000015.1"/>
</dbReference>
<feature type="domain" description="Major facilitator superfamily (MFS) profile" evidence="8">
    <location>
        <begin position="10"/>
        <end position="485"/>
    </location>
</feature>
<dbReference type="InterPro" id="IPR004638">
    <property type="entry name" value="EmrB-like"/>
</dbReference>
<organism evidence="9 10">
    <name type="scientific">Nonomuraea typhae</name>
    <dbReference type="NCBI Taxonomy" id="2603600"/>
    <lineage>
        <taxon>Bacteria</taxon>
        <taxon>Bacillati</taxon>
        <taxon>Actinomycetota</taxon>
        <taxon>Actinomycetes</taxon>
        <taxon>Streptosporangiales</taxon>
        <taxon>Streptosporangiaceae</taxon>
        <taxon>Nonomuraea</taxon>
    </lineage>
</organism>
<feature type="transmembrane region" description="Helical" evidence="7">
    <location>
        <begin position="47"/>
        <end position="64"/>
    </location>
</feature>
<evidence type="ECO:0000259" key="8">
    <source>
        <dbReference type="PROSITE" id="PS50850"/>
    </source>
</evidence>
<feature type="transmembrane region" description="Helical" evidence="7">
    <location>
        <begin position="101"/>
        <end position="125"/>
    </location>
</feature>
<dbReference type="SUPFAM" id="SSF103473">
    <property type="entry name" value="MFS general substrate transporter"/>
    <property type="match status" value="1"/>
</dbReference>
<dbReference type="Pfam" id="PF07690">
    <property type="entry name" value="MFS_1"/>
    <property type="match status" value="1"/>
</dbReference>
<keyword evidence="4 7" id="KW-0812">Transmembrane</keyword>
<gene>
    <name evidence="9" type="ORF">ACIBG2_44140</name>
</gene>
<dbReference type="PANTHER" id="PTHR42718:SF42">
    <property type="entry name" value="EXPORT PROTEIN"/>
    <property type="match status" value="1"/>
</dbReference>
<evidence type="ECO:0000256" key="3">
    <source>
        <dbReference type="ARBA" id="ARBA00022475"/>
    </source>
</evidence>
<dbReference type="PRINTS" id="PR01036">
    <property type="entry name" value="TCRTETB"/>
</dbReference>
<evidence type="ECO:0000313" key="10">
    <source>
        <dbReference type="Proteomes" id="UP001612741"/>
    </source>
</evidence>
<accession>A0ABW7ZC99</accession>
<keyword evidence="2" id="KW-0813">Transport</keyword>
<keyword evidence="3" id="KW-1003">Cell membrane</keyword>
<dbReference type="Proteomes" id="UP001612741">
    <property type="component" value="Unassembled WGS sequence"/>
</dbReference>
<sequence length="498" mass="50861">MERHPRRWLILAVLCLCTLVLVVDNGVLTVAIPTLTHDLGASAQDIQWITASYILVFAGLLLTAGSLSDRYGRRRIMIVGLVVFGAASALATYAASPGQLIIGRILMGLGGALVMPSTLSILITVFHDDERRRATSIWSSALMLGVIGGPVLGGALIAKFWWGSVFLINVPIAIAAIIAALAWMPESKAPARKADPPGVILSALGMSALVWAIIELPRYGLAHPLILTALGVGTVAMVTFVAWQARTPYPMMPLALFRQRDFTGGSLALVLVQVGTAGLLLAVPQHLQFVLGYTPTQAGLAIAPMALATIAANAVGGALGNRIGNRPLTVIGIAVLAAGFAFLAVTSGGDGYGSVITALILFGTGTGLAQPAAVAALMGAVPHEHAGVGSALNDTMQQAGSALGVAVLGSVLASAYTSAMPLTATEQARASIGDALGVAARTADTALAETARSAFTTAMSITSIAGGVLAVAGAVLAFLLIRDRSAGAPSSKELHHAR</sequence>
<dbReference type="InterPro" id="IPR011701">
    <property type="entry name" value="MFS"/>
</dbReference>
<feature type="transmembrane region" description="Helical" evidence="7">
    <location>
        <begin position="458"/>
        <end position="481"/>
    </location>
</feature>
<dbReference type="PANTHER" id="PTHR42718">
    <property type="entry name" value="MAJOR FACILITATOR SUPERFAMILY MULTIDRUG TRANSPORTER MFSC"/>
    <property type="match status" value="1"/>
</dbReference>
<dbReference type="CDD" id="cd17321">
    <property type="entry name" value="MFS_MMR_MDR_like"/>
    <property type="match status" value="1"/>
</dbReference>
<feature type="transmembrane region" description="Helical" evidence="7">
    <location>
        <begin position="296"/>
        <end position="316"/>
    </location>
</feature>
<feature type="transmembrane region" description="Helical" evidence="7">
    <location>
        <begin position="220"/>
        <end position="243"/>
    </location>
</feature>
<dbReference type="Gene3D" id="1.20.1720.10">
    <property type="entry name" value="Multidrug resistance protein D"/>
    <property type="match status" value="1"/>
</dbReference>
<dbReference type="PROSITE" id="PS50850">
    <property type="entry name" value="MFS"/>
    <property type="match status" value="1"/>
</dbReference>
<dbReference type="Gene3D" id="1.20.1250.20">
    <property type="entry name" value="MFS general substrate transporter like domains"/>
    <property type="match status" value="1"/>
</dbReference>
<evidence type="ECO:0000256" key="2">
    <source>
        <dbReference type="ARBA" id="ARBA00022448"/>
    </source>
</evidence>
<evidence type="ECO:0000256" key="5">
    <source>
        <dbReference type="ARBA" id="ARBA00022989"/>
    </source>
</evidence>
<keyword evidence="6 7" id="KW-0472">Membrane</keyword>
<proteinExistence type="predicted"/>
<reference evidence="9 10" key="1">
    <citation type="submission" date="2024-10" db="EMBL/GenBank/DDBJ databases">
        <title>The Natural Products Discovery Center: Release of the First 8490 Sequenced Strains for Exploring Actinobacteria Biosynthetic Diversity.</title>
        <authorList>
            <person name="Kalkreuter E."/>
            <person name="Kautsar S.A."/>
            <person name="Yang D."/>
            <person name="Bader C.D."/>
            <person name="Teijaro C.N."/>
            <person name="Fluegel L."/>
            <person name="Davis C.M."/>
            <person name="Simpson J.R."/>
            <person name="Lauterbach L."/>
            <person name="Steele A.D."/>
            <person name="Gui C."/>
            <person name="Meng S."/>
            <person name="Li G."/>
            <person name="Viehrig K."/>
            <person name="Ye F."/>
            <person name="Su P."/>
            <person name="Kiefer A.F."/>
            <person name="Nichols A."/>
            <person name="Cepeda A.J."/>
            <person name="Yan W."/>
            <person name="Fan B."/>
            <person name="Jiang Y."/>
            <person name="Adhikari A."/>
            <person name="Zheng C.-J."/>
            <person name="Schuster L."/>
            <person name="Cowan T.M."/>
            <person name="Smanski M.J."/>
            <person name="Chevrette M.G."/>
            <person name="De Carvalho L.P.S."/>
            <person name="Shen B."/>
        </authorList>
    </citation>
    <scope>NUCLEOTIDE SEQUENCE [LARGE SCALE GENOMIC DNA]</scope>
    <source>
        <strain evidence="9 10">NPDC050545</strain>
    </source>
</reference>
<dbReference type="InterPro" id="IPR020846">
    <property type="entry name" value="MFS_dom"/>
</dbReference>
<dbReference type="InterPro" id="IPR036259">
    <property type="entry name" value="MFS_trans_sf"/>
</dbReference>
<name>A0ABW7ZC99_9ACTN</name>
<evidence type="ECO:0000256" key="6">
    <source>
        <dbReference type="ARBA" id="ARBA00023136"/>
    </source>
</evidence>
<comment type="caution">
    <text evidence="9">The sequence shown here is derived from an EMBL/GenBank/DDBJ whole genome shotgun (WGS) entry which is preliminary data.</text>
</comment>
<feature type="transmembrane region" description="Helical" evidence="7">
    <location>
        <begin position="352"/>
        <end position="378"/>
    </location>
</feature>
<feature type="transmembrane region" description="Helical" evidence="7">
    <location>
        <begin position="328"/>
        <end position="346"/>
    </location>
</feature>
<evidence type="ECO:0000256" key="4">
    <source>
        <dbReference type="ARBA" id="ARBA00022692"/>
    </source>
</evidence>
<comment type="subcellular location">
    <subcellularLocation>
        <location evidence="1">Cell membrane</location>
        <topology evidence="1">Multi-pass membrane protein</topology>
    </subcellularLocation>
</comment>
<keyword evidence="5 7" id="KW-1133">Transmembrane helix</keyword>
<feature type="transmembrane region" description="Helical" evidence="7">
    <location>
        <begin position="264"/>
        <end position="284"/>
    </location>
</feature>
<feature type="transmembrane region" description="Helical" evidence="7">
    <location>
        <begin position="399"/>
        <end position="419"/>
    </location>
</feature>
<feature type="transmembrane region" description="Helical" evidence="7">
    <location>
        <begin position="164"/>
        <end position="184"/>
    </location>
</feature>
<evidence type="ECO:0000256" key="1">
    <source>
        <dbReference type="ARBA" id="ARBA00004651"/>
    </source>
</evidence>
<protein>
    <submittedName>
        <fullName evidence="9">MFS transporter</fullName>
    </submittedName>
</protein>
<keyword evidence="10" id="KW-1185">Reference proteome</keyword>
<dbReference type="EMBL" id="JBITGY010000015">
    <property type="protein sequence ID" value="MFI6504439.1"/>
    <property type="molecule type" value="Genomic_DNA"/>
</dbReference>
<evidence type="ECO:0000313" key="9">
    <source>
        <dbReference type="EMBL" id="MFI6504439.1"/>
    </source>
</evidence>
<evidence type="ECO:0000256" key="7">
    <source>
        <dbReference type="SAM" id="Phobius"/>
    </source>
</evidence>
<dbReference type="NCBIfam" id="TIGR00711">
    <property type="entry name" value="efflux_EmrB"/>
    <property type="match status" value="1"/>
</dbReference>